<evidence type="ECO:0000313" key="1">
    <source>
        <dbReference type="EMBL" id="GGK55438.1"/>
    </source>
</evidence>
<protein>
    <submittedName>
        <fullName evidence="1">Phycocyanobilin lyase</fullName>
    </submittedName>
</protein>
<accession>A0A830EFV1</accession>
<keyword evidence="1" id="KW-0456">Lyase</keyword>
<dbReference type="AlphaFoldDB" id="A0A830EFV1"/>
<dbReference type="Gene3D" id="1.25.10.10">
    <property type="entry name" value="Leucine-rich Repeat Variant"/>
    <property type="match status" value="3"/>
</dbReference>
<dbReference type="PANTHER" id="PTHR12697">
    <property type="entry name" value="PBS LYASE HEAT-LIKE PROTEIN"/>
    <property type="match status" value="1"/>
</dbReference>
<gene>
    <name evidence="1" type="ORF">GCM10009067_04800</name>
</gene>
<dbReference type="EMBL" id="BMPD01000001">
    <property type="protein sequence ID" value="GGK55438.1"/>
    <property type="molecule type" value="Genomic_DNA"/>
</dbReference>
<sequence>MSLYELERDGKAQELIRLLRESDNERVKTRAAELLGNFDDHDDRRDVVNALVDAAQSDSDAITGAAIDSLDELGDDAITQLIGSMAGVDLEDDAADWVKAKAYMQVLDADVPELRMAAANGLGNLDQADAVPKLAERFEDPDPRVRARAARSAGKIGDSRATTPLESVLSDPKAGVRREAADALGNIGNRQALQALLPLYEDDDERVRRIAVGAFGNFGNDRPVDYLIEALSDDSAAVRRTAVYSLIELLSNVPTDQSHEIRDTVVEKLSNTDDRSVVVPLVEILEESTQAAQRRNTAWMLGRVTSQEERDRVIESLVDALGEDDQMLRQFAATSLAELGDDDNMVERRLLKIVQDDGVDPEVRGQAIFTLGKVGGERSRKTLDKLIDETEHDVVRKKAFSAISKLGGRG</sequence>
<reference evidence="1" key="1">
    <citation type="journal article" date="2014" name="Int. J. Syst. Evol. Microbiol.">
        <title>Complete genome sequence of Corynebacterium casei LMG S-19264T (=DSM 44701T), isolated from a smear-ripened cheese.</title>
        <authorList>
            <consortium name="US DOE Joint Genome Institute (JGI-PGF)"/>
            <person name="Walter F."/>
            <person name="Albersmeier A."/>
            <person name="Kalinowski J."/>
            <person name="Ruckert C."/>
        </authorList>
    </citation>
    <scope>NUCLEOTIDE SEQUENCE</scope>
    <source>
        <strain evidence="1">JCM 19018</strain>
    </source>
</reference>
<reference evidence="1" key="2">
    <citation type="submission" date="2020-09" db="EMBL/GenBank/DDBJ databases">
        <authorList>
            <person name="Sun Q."/>
            <person name="Ohkuma M."/>
        </authorList>
    </citation>
    <scope>NUCLEOTIDE SEQUENCE</scope>
    <source>
        <strain evidence="1">JCM 19018</strain>
    </source>
</reference>
<dbReference type="GO" id="GO:0016829">
    <property type="term" value="F:lyase activity"/>
    <property type="evidence" value="ECO:0007669"/>
    <property type="project" value="UniProtKB-KW"/>
</dbReference>
<dbReference type="InterPro" id="IPR004155">
    <property type="entry name" value="PBS_lyase_HEAT"/>
</dbReference>
<dbReference type="OrthoDB" id="142930at2157"/>
<dbReference type="SUPFAM" id="SSF48371">
    <property type="entry name" value="ARM repeat"/>
    <property type="match status" value="1"/>
</dbReference>
<evidence type="ECO:0000313" key="2">
    <source>
        <dbReference type="Proteomes" id="UP000614221"/>
    </source>
</evidence>
<dbReference type="SMART" id="SM00567">
    <property type="entry name" value="EZ_HEAT"/>
    <property type="match status" value="9"/>
</dbReference>
<dbReference type="Pfam" id="PF13646">
    <property type="entry name" value="HEAT_2"/>
    <property type="match status" value="3"/>
</dbReference>
<dbReference type="PANTHER" id="PTHR12697:SF5">
    <property type="entry name" value="DEOXYHYPUSINE HYDROXYLASE"/>
    <property type="match status" value="1"/>
</dbReference>
<dbReference type="InterPro" id="IPR011989">
    <property type="entry name" value="ARM-like"/>
</dbReference>
<comment type="caution">
    <text evidence="1">The sequence shown here is derived from an EMBL/GenBank/DDBJ whole genome shotgun (WGS) entry which is preliminary data.</text>
</comment>
<dbReference type="GO" id="GO:0016491">
    <property type="term" value="F:oxidoreductase activity"/>
    <property type="evidence" value="ECO:0007669"/>
    <property type="project" value="TreeGrafter"/>
</dbReference>
<dbReference type="Pfam" id="PF03130">
    <property type="entry name" value="HEAT_PBS"/>
    <property type="match status" value="1"/>
</dbReference>
<proteinExistence type="predicted"/>
<dbReference type="Proteomes" id="UP000614221">
    <property type="component" value="Unassembled WGS sequence"/>
</dbReference>
<name>A0A830EFV1_9EURY</name>
<dbReference type="InterPro" id="IPR016024">
    <property type="entry name" value="ARM-type_fold"/>
</dbReference>
<dbReference type="RefSeq" id="WP_188975041.1">
    <property type="nucleotide sequence ID" value="NZ_BMPD01000001.1"/>
</dbReference>
<organism evidence="1 2">
    <name type="scientific">Haloarcula sebkhae</name>
    <dbReference type="NCBI Taxonomy" id="932660"/>
    <lineage>
        <taxon>Archaea</taxon>
        <taxon>Methanobacteriati</taxon>
        <taxon>Methanobacteriota</taxon>
        <taxon>Stenosarchaea group</taxon>
        <taxon>Halobacteria</taxon>
        <taxon>Halobacteriales</taxon>
        <taxon>Haloarculaceae</taxon>
        <taxon>Haloarcula</taxon>
    </lineage>
</organism>